<evidence type="ECO:0000256" key="11">
    <source>
        <dbReference type="ARBA" id="ARBA00051637"/>
    </source>
</evidence>
<evidence type="ECO:0000256" key="18">
    <source>
        <dbReference type="ARBA" id="ARBA00082293"/>
    </source>
</evidence>
<evidence type="ECO:0000256" key="9">
    <source>
        <dbReference type="ARBA" id="ARBA00050927"/>
    </source>
</evidence>
<comment type="catalytic activity">
    <reaction evidence="13">
        <text>5alpha-pregnan-20beta-ol-3-one + NAD(+) = 5alpha-pregnane-3,20-dione + NADH + H(+)</text>
        <dbReference type="Rhea" id="RHEA:42008"/>
        <dbReference type="ChEBI" id="CHEBI:15378"/>
        <dbReference type="ChEBI" id="CHEBI:28952"/>
        <dbReference type="ChEBI" id="CHEBI:57540"/>
        <dbReference type="ChEBI" id="CHEBI:57945"/>
        <dbReference type="ChEBI" id="CHEBI:78594"/>
    </reaction>
    <physiologicalReaction direction="left-to-right" evidence="13">
        <dbReference type="Rhea" id="RHEA:42009"/>
    </physiologicalReaction>
</comment>
<dbReference type="InterPro" id="IPR002347">
    <property type="entry name" value="SDR_fam"/>
</dbReference>
<comment type="catalytic activity">
    <reaction evidence="11">
        <text>3beta,7beta-dihydroxy-5beta-cholan-24-oate + NAD(+) = 3beta-hydroxy-7-oxo-5beta-cholan-24-oate + NADH + H(+)</text>
        <dbReference type="Rhea" id="RHEA:42024"/>
        <dbReference type="ChEBI" id="CHEBI:15378"/>
        <dbReference type="ChEBI" id="CHEBI:57540"/>
        <dbReference type="ChEBI" id="CHEBI:57945"/>
        <dbReference type="ChEBI" id="CHEBI:78602"/>
        <dbReference type="ChEBI" id="CHEBI:78603"/>
    </reaction>
    <physiologicalReaction direction="left-to-right" evidence="11">
        <dbReference type="Rhea" id="RHEA:42025"/>
    </physiologicalReaction>
</comment>
<evidence type="ECO:0000256" key="7">
    <source>
        <dbReference type="ARBA" id="ARBA00050365"/>
    </source>
</evidence>
<comment type="catalytic activity">
    <reaction evidence="5">
        <text>17beta-estradiol + NAD(+) = estrone + NADH + H(+)</text>
        <dbReference type="Rhea" id="RHEA:24612"/>
        <dbReference type="ChEBI" id="CHEBI:15378"/>
        <dbReference type="ChEBI" id="CHEBI:16469"/>
        <dbReference type="ChEBI" id="CHEBI:17263"/>
        <dbReference type="ChEBI" id="CHEBI:57540"/>
        <dbReference type="ChEBI" id="CHEBI:57945"/>
        <dbReference type="EC" id="1.1.1.62"/>
    </reaction>
    <physiologicalReaction direction="left-to-right" evidence="5">
        <dbReference type="Rhea" id="RHEA:24613"/>
    </physiologicalReaction>
</comment>
<comment type="catalytic activity">
    <reaction evidence="14">
        <text>cortisone + NAD(+) = 17alpha-hydroxypregn-4-en-3,11,20-trione-21-al + NADH + H(+)</text>
        <dbReference type="Rhea" id="RHEA:42016"/>
        <dbReference type="ChEBI" id="CHEBI:15378"/>
        <dbReference type="ChEBI" id="CHEBI:16962"/>
        <dbReference type="ChEBI" id="CHEBI:57540"/>
        <dbReference type="ChEBI" id="CHEBI:57945"/>
        <dbReference type="ChEBI" id="CHEBI:78596"/>
    </reaction>
    <physiologicalReaction direction="left-to-right" evidence="14">
        <dbReference type="Rhea" id="RHEA:42017"/>
    </physiologicalReaction>
</comment>
<dbReference type="AlphaFoldDB" id="A0AAW0XBV1"/>
<comment type="catalytic activity">
    <reaction evidence="15">
        <text>11-dehydrocorticosterone + NAD(+) = pregn-4-ene-3,11,20,21-tetraone + NADH + H(+)</text>
        <dbReference type="Rhea" id="RHEA:42020"/>
        <dbReference type="ChEBI" id="CHEBI:15378"/>
        <dbReference type="ChEBI" id="CHEBI:57540"/>
        <dbReference type="ChEBI" id="CHEBI:57945"/>
        <dbReference type="ChEBI" id="CHEBI:78600"/>
        <dbReference type="ChEBI" id="CHEBI:78601"/>
    </reaction>
    <physiologicalReaction direction="left-to-right" evidence="15">
        <dbReference type="Rhea" id="RHEA:42021"/>
    </physiologicalReaction>
</comment>
<evidence type="ECO:0000313" key="23">
    <source>
        <dbReference type="Proteomes" id="UP001445076"/>
    </source>
</evidence>
<dbReference type="EMBL" id="JARKIK010000030">
    <property type="protein sequence ID" value="KAK8741382.1"/>
    <property type="molecule type" value="Genomic_DNA"/>
</dbReference>
<dbReference type="CDD" id="cd05371">
    <property type="entry name" value="HSD10-like_SDR_c"/>
    <property type="match status" value="1"/>
</dbReference>
<protein>
    <recommendedName>
        <fullName evidence="16">3-hydroxyacyl-CoA dehydrogenase type-2</fullName>
        <ecNumber evidence="3">1.1.1.53</ecNumber>
        <ecNumber evidence="4">1.1.1.62</ecNumber>
    </recommendedName>
    <alternativeName>
        <fullName evidence="18">3-hydroxyacyl-CoA dehydrogenase type II</fullName>
    </alternativeName>
    <alternativeName>
        <fullName evidence="19">Mitochondrial ribonuclease P protein 2</fullName>
    </alternativeName>
    <alternativeName>
        <fullName evidence="17">Type II HADH</fullName>
    </alternativeName>
</protein>
<sequence>VTLNNLNNKPVGAHLALSPLVNQSIIMLKGIVSLVTGGASGLGRATVERIVREGGRALICDLPTSEGAKVAEEIGSNVIFVPTDVSSGPDVENALSECKDKFGRLDVTVNCAGIGIAAKTFNHNKKVSHSLEDFMKVQKVNLGGTFNVIRLSAAVIAENEPDADGQRGVIINTASVAAFDGQIGQAAYAASKGGIVGMTLPIARDLAPMGIRVCTIAPGLFKTPLLMSLPEKVQNFLAKTMPFPQRLGNPDEYAMMVQAIITNPMMNGETIRVDGAIRMQP</sequence>
<dbReference type="PRINTS" id="PR00080">
    <property type="entry name" value="SDRFAMILY"/>
</dbReference>
<evidence type="ECO:0000256" key="6">
    <source>
        <dbReference type="ARBA" id="ARBA00050141"/>
    </source>
</evidence>
<keyword evidence="2" id="KW-0560">Oxidoreductase</keyword>
<dbReference type="GO" id="GO:0004303">
    <property type="term" value="F:estradiol 17-beta-dehydrogenase [NAD(P)+] activity"/>
    <property type="evidence" value="ECO:0007669"/>
    <property type="project" value="UniProtKB-EC"/>
</dbReference>
<comment type="catalytic activity">
    <reaction evidence="10">
        <text>(3S)-3-hydroxybutanoyl-CoA + NAD(+) = acetoacetyl-CoA + NADH + H(+)</text>
        <dbReference type="Rhea" id="RHEA:30799"/>
        <dbReference type="ChEBI" id="CHEBI:15378"/>
        <dbReference type="ChEBI" id="CHEBI:57286"/>
        <dbReference type="ChEBI" id="CHEBI:57316"/>
        <dbReference type="ChEBI" id="CHEBI:57540"/>
        <dbReference type="ChEBI" id="CHEBI:57945"/>
    </reaction>
    <physiologicalReaction direction="left-to-right" evidence="10">
        <dbReference type="Rhea" id="RHEA:30800"/>
    </physiologicalReaction>
    <physiologicalReaction direction="right-to-left" evidence="10">
        <dbReference type="Rhea" id="RHEA:30801"/>
    </physiologicalReaction>
</comment>
<evidence type="ECO:0000256" key="19">
    <source>
        <dbReference type="ARBA" id="ARBA00082399"/>
    </source>
</evidence>
<keyword evidence="23" id="KW-1185">Reference proteome</keyword>
<dbReference type="InterPro" id="IPR020904">
    <property type="entry name" value="Sc_DH/Rdtase_CS"/>
</dbReference>
<comment type="catalytic activity">
    <reaction evidence="9">
        <text>cortisol + NAD(+) = 11beta,17alpha-dihydroxypregn-4-ene-3,20,21-trione + NADH + H(+)</text>
        <dbReference type="Rhea" id="RHEA:42012"/>
        <dbReference type="ChEBI" id="CHEBI:15378"/>
        <dbReference type="ChEBI" id="CHEBI:17650"/>
        <dbReference type="ChEBI" id="CHEBI:57540"/>
        <dbReference type="ChEBI" id="CHEBI:57945"/>
        <dbReference type="ChEBI" id="CHEBI:78595"/>
    </reaction>
    <physiologicalReaction direction="left-to-right" evidence="9">
        <dbReference type="Rhea" id="RHEA:42013"/>
    </physiologicalReaction>
</comment>
<feature type="non-terminal residue" evidence="22">
    <location>
        <position position="1"/>
    </location>
</feature>
<dbReference type="EC" id="1.1.1.62" evidence="4"/>
<evidence type="ECO:0000256" key="2">
    <source>
        <dbReference type="ARBA" id="ARBA00023002"/>
    </source>
</evidence>
<evidence type="ECO:0000256" key="15">
    <source>
        <dbReference type="ARBA" id="ARBA00052668"/>
    </source>
</evidence>
<dbReference type="Proteomes" id="UP001445076">
    <property type="component" value="Unassembled WGS sequence"/>
</dbReference>
<comment type="similarity">
    <text evidence="1 20">Belongs to the short-chain dehydrogenases/reductases (SDR) family.</text>
</comment>
<feature type="domain" description="Ketoreductase" evidence="21">
    <location>
        <begin position="32"/>
        <end position="219"/>
    </location>
</feature>
<evidence type="ECO:0000256" key="20">
    <source>
        <dbReference type="RuleBase" id="RU000363"/>
    </source>
</evidence>
<accession>A0AAW0XBV1</accession>
<evidence type="ECO:0000256" key="16">
    <source>
        <dbReference type="ARBA" id="ARBA00072938"/>
    </source>
</evidence>
<comment type="catalytic activity">
    <reaction evidence="8">
        <text>17beta-hydroxy-5alpha-androstan-3-one + NAD(+) = 5alpha-androstan-3,17-dione + NADH + H(+)</text>
        <dbReference type="Rhea" id="RHEA:41992"/>
        <dbReference type="ChEBI" id="CHEBI:15378"/>
        <dbReference type="ChEBI" id="CHEBI:15994"/>
        <dbReference type="ChEBI" id="CHEBI:16330"/>
        <dbReference type="ChEBI" id="CHEBI:57540"/>
        <dbReference type="ChEBI" id="CHEBI:57945"/>
    </reaction>
    <physiologicalReaction direction="left-to-right" evidence="8">
        <dbReference type="Rhea" id="RHEA:41993"/>
    </physiologicalReaction>
</comment>
<reference evidence="22" key="2">
    <citation type="submission" date="2024-01" db="EMBL/GenBank/DDBJ databases">
        <authorList>
            <person name="He J."/>
            <person name="Wang M."/>
            <person name="Zheng J."/>
            <person name="Liu Z."/>
        </authorList>
    </citation>
    <scope>NUCLEOTIDE SEQUENCE</scope>
    <source>
        <strain evidence="22">ZL_2023a</strain>
        <tissue evidence="22">Muscle</tissue>
    </source>
</reference>
<evidence type="ECO:0000256" key="8">
    <source>
        <dbReference type="ARBA" id="ARBA00050435"/>
    </source>
</evidence>
<dbReference type="Pfam" id="PF00106">
    <property type="entry name" value="adh_short"/>
    <property type="match status" value="1"/>
</dbReference>
<comment type="caution">
    <text evidence="22">The sequence shown here is derived from an EMBL/GenBank/DDBJ whole genome shotgun (WGS) entry which is preliminary data.</text>
</comment>
<dbReference type="SUPFAM" id="SSF51735">
    <property type="entry name" value="NAD(P)-binding Rossmann-fold domains"/>
    <property type="match status" value="1"/>
</dbReference>
<dbReference type="EMBL" id="JARKIK010000030">
    <property type="protein sequence ID" value="KAK8741379.1"/>
    <property type="molecule type" value="Genomic_DNA"/>
</dbReference>
<evidence type="ECO:0000256" key="12">
    <source>
        <dbReference type="ARBA" id="ARBA00051831"/>
    </source>
</evidence>
<dbReference type="GO" id="GO:0006631">
    <property type="term" value="P:fatty acid metabolic process"/>
    <property type="evidence" value="ECO:0007669"/>
    <property type="project" value="TreeGrafter"/>
</dbReference>
<evidence type="ECO:0000256" key="17">
    <source>
        <dbReference type="ARBA" id="ARBA00079624"/>
    </source>
</evidence>
<dbReference type="GO" id="GO:0008210">
    <property type="term" value="P:estrogen metabolic process"/>
    <property type="evidence" value="ECO:0007669"/>
    <property type="project" value="TreeGrafter"/>
</dbReference>
<proteinExistence type="inferred from homology"/>
<comment type="catalytic activity">
    <reaction evidence="12">
        <text>ursodeoxycholate + NAD(+) = 7-oxolithocholate + NADH + H(+)</text>
        <dbReference type="Rhea" id="RHEA:42028"/>
        <dbReference type="ChEBI" id="CHEBI:15378"/>
        <dbReference type="ChEBI" id="CHEBI:57540"/>
        <dbReference type="ChEBI" id="CHEBI:57945"/>
        <dbReference type="ChEBI" id="CHEBI:78604"/>
        <dbReference type="ChEBI" id="CHEBI:78605"/>
    </reaction>
    <physiologicalReaction direction="left-to-right" evidence="12">
        <dbReference type="Rhea" id="RHEA:42029"/>
    </physiologicalReaction>
</comment>
<evidence type="ECO:0000256" key="13">
    <source>
        <dbReference type="ARBA" id="ARBA00052095"/>
    </source>
</evidence>
<evidence type="ECO:0000256" key="4">
    <source>
        <dbReference type="ARBA" id="ARBA00024072"/>
    </source>
</evidence>
<evidence type="ECO:0000259" key="21">
    <source>
        <dbReference type="SMART" id="SM00822"/>
    </source>
</evidence>
<dbReference type="GO" id="GO:0047044">
    <property type="term" value="F:androstan-3-alpha,17-beta-diol dehydrogenase (NAD+) activity"/>
    <property type="evidence" value="ECO:0007669"/>
    <property type="project" value="UniProtKB-EC"/>
</dbReference>
<name>A0AAW0XBV1_CHEQU</name>
<evidence type="ECO:0000256" key="1">
    <source>
        <dbReference type="ARBA" id="ARBA00006484"/>
    </source>
</evidence>
<dbReference type="PRINTS" id="PR00081">
    <property type="entry name" value="GDHRDH"/>
</dbReference>
<evidence type="ECO:0000256" key="10">
    <source>
        <dbReference type="ARBA" id="ARBA00051004"/>
    </source>
</evidence>
<dbReference type="SMART" id="SM00822">
    <property type="entry name" value="PKS_KR"/>
    <property type="match status" value="1"/>
</dbReference>
<dbReference type="PROSITE" id="PS00061">
    <property type="entry name" value="ADH_SHORT"/>
    <property type="match status" value="1"/>
</dbReference>
<gene>
    <name evidence="22" type="ORF">OTU49_002188</name>
</gene>
<dbReference type="GO" id="GO:0005739">
    <property type="term" value="C:mitochondrion"/>
    <property type="evidence" value="ECO:0007669"/>
    <property type="project" value="TreeGrafter"/>
</dbReference>
<evidence type="ECO:0000256" key="14">
    <source>
        <dbReference type="ARBA" id="ARBA00052417"/>
    </source>
</evidence>
<evidence type="ECO:0000313" key="22">
    <source>
        <dbReference type="EMBL" id="KAK8741382.1"/>
    </source>
</evidence>
<dbReference type="FunFam" id="3.40.50.720:FF:000215">
    <property type="entry name" value="3-hydroxyacyl-CoA dehydrogenase type-2"/>
    <property type="match status" value="1"/>
</dbReference>
<dbReference type="GO" id="GO:0003857">
    <property type="term" value="F:(3S)-3-hydroxyacyl-CoA dehydrogenase (NAD+) activity"/>
    <property type="evidence" value="ECO:0007669"/>
    <property type="project" value="UniProtKB-EC"/>
</dbReference>
<evidence type="ECO:0000256" key="3">
    <source>
        <dbReference type="ARBA" id="ARBA00024071"/>
    </source>
</evidence>
<dbReference type="InterPro" id="IPR057326">
    <property type="entry name" value="KR_dom"/>
</dbReference>
<reference evidence="22 23" key="1">
    <citation type="journal article" date="2024" name="BMC Genomics">
        <title>Genome assembly of redclaw crayfish (Cherax quadricarinatus) provides insights into its immune adaptation and hypoxia tolerance.</title>
        <authorList>
            <person name="Liu Z."/>
            <person name="Zheng J."/>
            <person name="Li H."/>
            <person name="Fang K."/>
            <person name="Wang S."/>
            <person name="He J."/>
            <person name="Zhou D."/>
            <person name="Weng S."/>
            <person name="Chi M."/>
            <person name="Gu Z."/>
            <person name="He J."/>
            <person name="Li F."/>
            <person name="Wang M."/>
        </authorList>
    </citation>
    <scope>NUCLEOTIDE SEQUENCE [LARGE SCALE GENOMIC DNA]</scope>
    <source>
        <strain evidence="22">ZL_2023a</strain>
    </source>
</reference>
<comment type="catalytic activity">
    <reaction evidence="6">
        <text>a (3S)-3-hydroxyacyl-CoA + NAD(+) = a 3-oxoacyl-CoA + NADH + H(+)</text>
        <dbReference type="Rhea" id="RHEA:22432"/>
        <dbReference type="ChEBI" id="CHEBI:15378"/>
        <dbReference type="ChEBI" id="CHEBI:57318"/>
        <dbReference type="ChEBI" id="CHEBI:57540"/>
        <dbReference type="ChEBI" id="CHEBI:57945"/>
        <dbReference type="ChEBI" id="CHEBI:90726"/>
        <dbReference type="EC" id="1.1.1.35"/>
    </reaction>
    <physiologicalReaction direction="left-to-right" evidence="6">
        <dbReference type="Rhea" id="RHEA:22433"/>
    </physiologicalReaction>
    <physiologicalReaction direction="right-to-left" evidence="6">
        <dbReference type="Rhea" id="RHEA:22434"/>
    </physiologicalReaction>
</comment>
<dbReference type="GO" id="GO:0008209">
    <property type="term" value="P:androgen metabolic process"/>
    <property type="evidence" value="ECO:0007669"/>
    <property type="project" value="TreeGrafter"/>
</dbReference>
<dbReference type="PANTHER" id="PTHR43658">
    <property type="entry name" value="SHORT-CHAIN DEHYDROGENASE/REDUCTASE"/>
    <property type="match status" value="1"/>
</dbReference>
<organism evidence="22 23">
    <name type="scientific">Cherax quadricarinatus</name>
    <name type="common">Australian red claw crayfish</name>
    <dbReference type="NCBI Taxonomy" id="27406"/>
    <lineage>
        <taxon>Eukaryota</taxon>
        <taxon>Metazoa</taxon>
        <taxon>Ecdysozoa</taxon>
        <taxon>Arthropoda</taxon>
        <taxon>Crustacea</taxon>
        <taxon>Multicrustacea</taxon>
        <taxon>Malacostraca</taxon>
        <taxon>Eumalacostraca</taxon>
        <taxon>Eucarida</taxon>
        <taxon>Decapoda</taxon>
        <taxon>Pleocyemata</taxon>
        <taxon>Astacidea</taxon>
        <taxon>Parastacoidea</taxon>
        <taxon>Parastacidae</taxon>
        <taxon>Cherax</taxon>
    </lineage>
</organism>
<dbReference type="EC" id="1.1.1.53" evidence="3"/>
<dbReference type="InterPro" id="IPR036291">
    <property type="entry name" value="NAD(P)-bd_dom_sf"/>
</dbReference>
<dbReference type="PANTHER" id="PTHR43658:SF8">
    <property type="entry name" value="17-BETA-HYDROXYSTEROID DEHYDROGENASE 14-RELATED"/>
    <property type="match status" value="1"/>
</dbReference>
<evidence type="ECO:0000256" key="5">
    <source>
        <dbReference type="ARBA" id="ARBA00049381"/>
    </source>
</evidence>
<dbReference type="Gene3D" id="3.40.50.720">
    <property type="entry name" value="NAD(P)-binding Rossmann-like Domain"/>
    <property type="match status" value="1"/>
</dbReference>
<comment type="catalytic activity">
    <reaction evidence="7">
        <text>5alpha-androstane-3alpha,17beta-diol + NAD(+) = 17beta-hydroxy-5alpha-androstan-3-one + NADH + H(+)</text>
        <dbReference type="Rhea" id="RHEA:42004"/>
        <dbReference type="ChEBI" id="CHEBI:15378"/>
        <dbReference type="ChEBI" id="CHEBI:16330"/>
        <dbReference type="ChEBI" id="CHEBI:36713"/>
        <dbReference type="ChEBI" id="CHEBI:57540"/>
        <dbReference type="ChEBI" id="CHEBI:57945"/>
        <dbReference type="EC" id="1.1.1.53"/>
    </reaction>
    <physiologicalReaction direction="right-to-left" evidence="7">
        <dbReference type="Rhea" id="RHEA:42006"/>
    </physiologicalReaction>
</comment>